<organism evidence="1 2">
    <name type="scientific">Lasiodiplodia mahajangana</name>
    <dbReference type="NCBI Taxonomy" id="1108764"/>
    <lineage>
        <taxon>Eukaryota</taxon>
        <taxon>Fungi</taxon>
        <taxon>Dikarya</taxon>
        <taxon>Ascomycota</taxon>
        <taxon>Pezizomycotina</taxon>
        <taxon>Dothideomycetes</taxon>
        <taxon>Dothideomycetes incertae sedis</taxon>
        <taxon>Botryosphaeriales</taxon>
        <taxon>Botryosphaeriaceae</taxon>
        <taxon>Lasiodiplodia</taxon>
    </lineage>
</organism>
<dbReference type="EMBL" id="JAPUUL010000884">
    <property type="protein sequence ID" value="KAJ8129038.1"/>
    <property type="molecule type" value="Genomic_DNA"/>
</dbReference>
<sequence>MSNARWDFPQYQNLPNEIKLMIWDNFYKGIWEGGAHRFQLSPDPEDPTKLSVKPDKRKHDDASWWRHRISVCCVDEFSWDRLLQFEHPNGYFYQATNHRGRIRAERADRAAVGKDDLTTFRFHFGTTQASLALLSVEKNREVFSKIANIGVEYGFAQRGWLHTKRYKPFTCPCAGNVHSPRPCDPGFVNFIRFFKNLRAFFYICPVTVDRFIYGPALLSYCAEAQGLHRFRDRSGAYCEVHPNQARGILRPDILEVAARLEREWRVYKRTNRAENVRWNPIKFGVLVYFDLRGVTV</sequence>
<reference evidence="1" key="1">
    <citation type="submission" date="2022-12" db="EMBL/GenBank/DDBJ databases">
        <title>Genome Sequence of Lasiodiplodia mahajangana.</title>
        <authorList>
            <person name="Buettner E."/>
        </authorList>
    </citation>
    <scope>NUCLEOTIDE SEQUENCE</scope>
    <source>
        <strain evidence="1">VT137</strain>
    </source>
</reference>
<protein>
    <submittedName>
        <fullName evidence="1">Uncharacterized protein</fullName>
    </submittedName>
</protein>
<comment type="caution">
    <text evidence="1">The sequence shown here is derived from an EMBL/GenBank/DDBJ whole genome shotgun (WGS) entry which is preliminary data.</text>
</comment>
<evidence type="ECO:0000313" key="1">
    <source>
        <dbReference type="EMBL" id="KAJ8129038.1"/>
    </source>
</evidence>
<accession>A0ACC2JPC7</accession>
<evidence type="ECO:0000313" key="2">
    <source>
        <dbReference type="Proteomes" id="UP001153332"/>
    </source>
</evidence>
<name>A0ACC2JPC7_9PEZI</name>
<gene>
    <name evidence="1" type="ORF">O1611_g4597</name>
</gene>
<keyword evidence="2" id="KW-1185">Reference proteome</keyword>
<dbReference type="Proteomes" id="UP001153332">
    <property type="component" value="Unassembled WGS sequence"/>
</dbReference>
<proteinExistence type="predicted"/>